<dbReference type="InterPro" id="IPR011008">
    <property type="entry name" value="Dimeric_a/b-barrel"/>
</dbReference>
<dbReference type="RefSeq" id="WP_285971987.1">
    <property type="nucleotide sequence ID" value="NZ_CP127294.1"/>
</dbReference>
<dbReference type="Gene3D" id="3.30.70.1060">
    <property type="entry name" value="Dimeric alpha+beta barrel"/>
    <property type="match status" value="1"/>
</dbReference>
<reference evidence="3 4" key="1">
    <citation type="submission" date="2023-06" db="EMBL/GenBank/DDBJ databases">
        <authorList>
            <person name="Oyuntsetseg B."/>
            <person name="Kim S.B."/>
        </authorList>
    </citation>
    <scope>NUCLEOTIDE SEQUENCE [LARGE SCALE GENOMIC DNA]</scope>
    <source>
        <strain evidence="3 4">2-15</strain>
    </source>
</reference>
<accession>A0A9Y2ILK6</accession>
<dbReference type="SUPFAM" id="SSF54909">
    <property type="entry name" value="Dimeric alpha+beta barrel"/>
    <property type="match status" value="1"/>
</dbReference>
<evidence type="ECO:0000256" key="1">
    <source>
        <dbReference type="ARBA" id="ARBA00007689"/>
    </source>
</evidence>
<comment type="similarity">
    <text evidence="1">Belongs to the YciI family.</text>
</comment>
<dbReference type="Proteomes" id="UP001236014">
    <property type="component" value="Chromosome"/>
</dbReference>
<sequence>MRFLVMVKANADSEAGVMPSAELMAQMSKFNDELAASGHLVQAEGLAPSSAGARLVYFDGEPQPQVVDGPFAETKELVAGLWILQGESVAEIVELLKRAPNPDLQAGTVEIRPLVP</sequence>
<dbReference type="KEGG" id="acab:QRX50_11825"/>
<dbReference type="PANTHER" id="PTHR35174">
    <property type="entry name" value="BLL7171 PROTEIN-RELATED"/>
    <property type="match status" value="1"/>
</dbReference>
<organism evidence="3 4">
    <name type="scientific">Amycolatopsis carbonis</name>
    <dbReference type="NCBI Taxonomy" id="715471"/>
    <lineage>
        <taxon>Bacteria</taxon>
        <taxon>Bacillati</taxon>
        <taxon>Actinomycetota</taxon>
        <taxon>Actinomycetes</taxon>
        <taxon>Pseudonocardiales</taxon>
        <taxon>Pseudonocardiaceae</taxon>
        <taxon>Amycolatopsis</taxon>
    </lineage>
</organism>
<feature type="domain" description="YCII-related" evidence="2">
    <location>
        <begin position="1"/>
        <end position="115"/>
    </location>
</feature>
<keyword evidence="4" id="KW-1185">Reference proteome</keyword>
<dbReference type="InterPro" id="IPR005545">
    <property type="entry name" value="YCII"/>
</dbReference>
<evidence type="ECO:0000313" key="4">
    <source>
        <dbReference type="Proteomes" id="UP001236014"/>
    </source>
</evidence>
<proteinExistence type="inferred from homology"/>
<dbReference type="Pfam" id="PF03795">
    <property type="entry name" value="YCII"/>
    <property type="match status" value="1"/>
</dbReference>
<evidence type="ECO:0000313" key="3">
    <source>
        <dbReference type="EMBL" id="WIX81390.1"/>
    </source>
</evidence>
<gene>
    <name evidence="3" type="ORF">QRX50_11825</name>
</gene>
<evidence type="ECO:0000259" key="2">
    <source>
        <dbReference type="Pfam" id="PF03795"/>
    </source>
</evidence>
<protein>
    <submittedName>
        <fullName evidence="3">YciI family protein</fullName>
    </submittedName>
</protein>
<name>A0A9Y2ILK6_9PSEU</name>
<dbReference type="EMBL" id="CP127294">
    <property type="protein sequence ID" value="WIX81390.1"/>
    <property type="molecule type" value="Genomic_DNA"/>
</dbReference>
<dbReference type="AlphaFoldDB" id="A0A9Y2ILK6"/>